<keyword evidence="5" id="KW-1185">Reference proteome</keyword>
<evidence type="ECO:0000256" key="1">
    <source>
        <dbReference type="ARBA" id="ARBA00022729"/>
    </source>
</evidence>
<keyword evidence="1" id="KW-0732">Signal</keyword>
<sequence length="822" mass="87353">MNDADISVHERNSTPEKSGAAGIHLFTASTLTMKNGTIRVTTIDPEGTFAGSAVGIVTSATSGRHGITAGTLDIRAQGGWSSGIQLENTDMRMAGGTILSEAVDRPAYGIRATQTNFTATGDVSLEVLSAKAGSAIGGILSIGDSSVTMRGGSVTAVSKGNGAIGLYAKGGSITKTGGDITVVSAGTSSGMDAFPASRITYGDAGATTRVSVEGKKAYGLRAGGEAGTGQASSIELTNGVITARSSGDTAIAVYNTSGDISLKGTTAITATAAAPGQNVYSLYVKGDTPNTITVDRASTMEGDIEAATGSATVRATIQDGGNLRGWARSLGDLELSFGKNAVWEVVSSNQLTKENDGRYAGNLTKLALDGSRVYVGSRQGQWDAGTGFAAERRVLSQTDAPAELKISHLSGTGSFYLRTDMDTDVSDSVLVSDSLSGTYGLHVKASGAEPVAVQTKSYLARTEQRVGAPASAFALKGGKNVNGREMIDIGIHSYALETSERNDGREWYLARTEGFSPTGEMALGLSGMTSAYAMHLGQLSDLRERLGEIRYGNGTDGLWIRGFTEENRLSGLGGTDFSQNFYGTSFGYDRLLEQDENNKWLLGLRGQISKAHQRIDGLHGGSGENRSYGIAAYATWQHADGWYADTVLSWDWYDQSLRTRMLDGTPVHGSYHTYAGGISQEVGRMFRFDNGLFIEPQLQLSWYWIKGMDFTTSNGMDVDQDDACALTGRAGLVVGKKWELDDNRYFQPYLKAGVNHEFMSDQKVTVNGIRFTNDVRGTRGYYGAGFDLQFASNARIYAEFEREDGRKASTPWSVSAGVRVEF</sequence>
<dbReference type="Proteomes" id="UP000186323">
    <property type="component" value="Chromosome I"/>
</dbReference>
<dbReference type="KEGG" id="dpg:DESPIGER_0942"/>
<dbReference type="Pfam" id="PF03797">
    <property type="entry name" value="Autotransporter"/>
    <property type="match status" value="1"/>
</dbReference>
<dbReference type="InterPro" id="IPR011050">
    <property type="entry name" value="Pectin_lyase_fold/virulence"/>
</dbReference>
<name>A0A1K1LDN9_9BACT</name>
<dbReference type="SMART" id="SM00869">
    <property type="entry name" value="Autotransporter"/>
    <property type="match status" value="1"/>
</dbReference>
<dbReference type="InterPro" id="IPR004899">
    <property type="entry name" value="Pertactin_central"/>
</dbReference>
<dbReference type="Pfam" id="PF03212">
    <property type="entry name" value="Pertactin"/>
    <property type="match status" value="1"/>
</dbReference>
<organism evidence="4 5">
    <name type="scientific">Desulfovibrio piger</name>
    <dbReference type="NCBI Taxonomy" id="901"/>
    <lineage>
        <taxon>Bacteria</taxon>
        <taxon>Pseudomonadati</taxon>
        <taxon>Thermodesulfobacteriota</taxon>
        <taxon>Desulfovibrionia</taxon>
        <taxon>Desulfovibrionales</taxon>
        <taxon>Desulfovibrionaceae</taxon>
        <taxon>Desulfovibrio</taxon>
    </lineage>
</organism>
<dbReference type="PANTHER" id="PTHR35037">
    <property type="entry name" value="C-TERMINAL REGION OF AIDA-LIKE PROTEIN"/>
    <property type="match status" value="1"/>
</dbReference>
<dbReference type="GO" id="GO:0019867">
    <property type="term" value="C:outer membrane"/>
    <property type="evidence" value="ECO:0007669"/>
    <property type="project" value="InterPro"/>
</dbReference>
<dbReference type="PANTHER" id="PTHR35037:SF7">
    <property type="entry name" value="AUTOTRANSPORTER"/>
    <property type="match status" value="1"/>
</dbReference>
<dbReference type="Gene3D" id="2.40.128.130">
    <property type="entry name" value="Autotransporter beta-domain"/>
    <property type="match status" value="1"/>
</dbReference>
<dbReference type="SUPFAM" id="SSF103515">
    <property type="entry name" value="Autotransporter"/>
    <property type="match status" value="1"/>
</dbReference>
<evidence type="ECO:0000313" key="4">
    <source>
        <dbReference type="EMBL" id="SFV72805.1"/>
    </source>
</evidence>
<gene>
    <name evidence="4" type="ORF">DESPIGER_0942</name>
</gene>
<dbReference type="InterPro" id="IPR005546">
    <property type="entry name" value="Autotransporte_beta"/>
</dbReference>
<proteinExistence type="predicted"/>
<dbReference type="InterPro" id="IPR006315">
    <property type="entry name" value="OM_autotransptr_brl_dom"/>
</dbReference>
<evidence type="ECO:0000259" key="3">
    <source>
        <dbReference type="PROSITE" id="PS51208"/>
    </source>
</evidence>
<reference evidence="5" key="1">
    <citation type="submission" date="2016-10" db="EMBL/GenBank/DDBJ databases">
        <authorList>
            <person name="Wegmann U."/>
        </authorList>
    </citation>
    <scope>NUCLEOTIDE SEQUENCE [LARGE SCALE GENOMIC DNA]</scope>
</reference>
<dbReference type="Gene3D" id="2.160.20.20">
    <property type="match status" value="1"/>
</dbReference>
<dbReference type="InterPro" id="IPR012332">
    <property type="entry name" value="Autotransporter_pectin_lyase_C"/>
</dbReference>
<accession>A0A1K1LDN9</accession>
<dbReference type="NCBIfam" id="TIGR01414">
    <property type="entry name" value="autotrans_barl"/>
    <property type="match status" value="1"/>
</dbReference>
<dbReference type="AlphaFoldDB" id="A0A1K1LDN9"/>
<protein>
    <submittedName>
        <fullName evidence="4">Putative pertactin family virulence factor/autotransporter</fullName>
    </submittedName>
</protein>
<dbReference type="EMBL" id="LT630450">
    <property type="protein sequence ID" value="SFV72805.1"/>
    <property type="molecule type" value="Genomic_DNA"/>
</dbReference>
<feature type="domain" description="Autotransporter" evidence="3">
    <location>
        <begin position="551"/>
        <end position="822"/>
    </location>
</feature>
<evidence type="ECO:0000313" key="5">
    <source>
        <dbReference type="Proteomes" id="UP000186323"/>
    </source>
</evidence>
<dbReference type="SUPFAM" id="SSF51126">
    <property type="entry name" value="Pectin lyase-like"/>
    <property type="match status" value="1"/>
</dbReference>
<dbReference type="RefSeq" id="WP_072333723.1">
    <property type="nucleotide sequence ID" value="NZ_LT630450.1"/>
</dbReference>
<feature type="region of interest" description="Disordered" evidence="2">
    <location>
        <begin position="1"/>
        <end position="21"/>
    </location>
</feature>
<dbReference type="PROSITE" id="PS51208">
    <property type="entry name" value="AUTOTRANSPORTER"/>
    <property type="match status" value="1"/>
</dbReference>
<feature type="compositionally biased region" description="Basic and acidic residues" evidence="2">
    <location>
        <begin position="1"/>
        <end position="14"/>
    </location>
</feature>
<dbReference type="PRINTS" id="PR01484">
    <property type="entry name" value="PRTACTNFAMLY"/>
</dbReference>
<dbReference type="InterPro" id="IPR051551">
    <property type="entry name" value="Autotransporter_adhesion"/>
</dbReference>
<dbReference type="InterPro" id="IPR003991">
    <property type="entry name" value="Pertactin_virulence_factor"/>
</dbReference>
<dbReference type="InterPro" id="IPR036709">
    <property type="entry name" value="Autotransporte_beta_dom_sf"/>
</dbReference>
<evidence type="ECO:0000256" key="2">
    <source>
        <dbReference type="SAM" id="MobiDB-lite"/>
    </source>
</evidence>